<dbReference type="AlphaFoldDB" id="D8LPB8"/>
<accession>D8LPB8</accession>
<sequence length="340" mass="37211">MSTCLNHCRWCRSCNRMSTQPWVEKYRPLCFSEVVGNEKSISLLSNLATKGLSIPNLLICGPSGCGKTACVDILCKAMIPENRGARILRLSSFDERGIDNVRTTVKNFARGRVGTEATPAIAKIVVLDEADSMTPGAFQALRRIMDVYSSTTRFIIVCNNSTKIIEPIQSRCAILRFSKVEDAQLCLRVRQVCDMAGVEYDLGGIGALACVADGDLRSAINSLSSIVSGFRRLTSENVYRTCRSPQPAKIVEIVDLLRNRGGYVEACKKLRGLCGKGGEGYSPMDILASFFRALSVLDVRESQRIEIAKVIGLVQNRVASGASSYLQLAAMLWSIAETFD</sequence>
<organism evidence="6 7">
    <name type="scientific">Ectocarpus siliculosus</name>
    <name type="common">Brown alga</name>
    <name type="synonym">Conferva siliculosa</name>
    <dbReference type="NCBI Taxonomy" id="2880"/>
    <lineage>
        <taxon>Eukaryota</taxon>
        <taxon>Sar</taxon>
        <taxon>Stramenopiles</taxon>
        <taxon>Ochrophyta</taxon>
        <taxon>PX clade</taxon>
        <taxon>Phaeophyceae</taxon>
        <taxon>Ectocarpales</taxon>
        <taxon>Ectocarpaceae</taxon>
        <taxon>Ectocarpus</taxon>
    </lineage>
</organism>
<dbReference type="InterPro" id="IPR003959">
    <property type="entry name" value="ATPase_AAA_core"/>
</dbReference>
<dbReference type="GO" id="GO:0006261">
    <property type="term" value="P:DNA-templated DNA replication"/>
    <property type="evidence" value="ECO:0007669"/>
    <property type="project" value="TreeGrafter"/>
</dbReference>
<keyword evidence="4" id="KW-0067">ATP-binding</keyword>
<dbReference type="GO" id="GO:0005634">
    <property type="term" value="C:nucleus"/>
    <property type="evidence" value="ECO:0007669"/>
    <property type="project" value="TreeGrafter"/>
</dbReference>
<dbReference type="SUPFAM" id="SSF48019">
    <property type="entry name" value="post-AAA+ oligomerization domain-like"/>
    <property type="match status" value="1"/>
</dbReference>
<dbReference type="InterPro" id="IPR008921">
    <property type="entry name" value="DNA_pol3_clamp-load_cplx_C"/>
</dbReference>
<dbReference type="EMBL" id="FN649741">
    <property type="protein sequence ID" value="CBN80389.1"/>
    <property type="molecule type" value="Genomic_DNA"/>
</dbReference>
<dbReference type="SMART" id="SM00382">
    <property type="entry name" value="AAA"/>
    <property type="match status" value="1"/>
</dbReference>
<evidence type="ECO:0000313" key="7">
    <source>
        <dbReference type="Proteomes" id="UP000002630"/>
    </source>
</evidence>
<dbReference type="InterPro" id="IPR047854">
    <property type="entry name" value="RFC_lid"/>
</dbReference>
<dbReference type="Pfam" id="PF08542">
    <property type="entry name" value="Rep_fac_C"/>
    <property type="match status" value="1"/>
</dbReference>
<keyword evidence="3" id="KW-0547">Nucleotide-binding</keyword>
<evidence type="ECO:0000259" key="5">
    <source>
        <dbReference type="SMART" id="SM00382"/>
    </source>
</evidence>
<dbReference type="Gene3D" id="1.20.272.10">
    <property type="match status" value="1"/>
</dbReference>
<dbReference type="InterPro" id="IPR013748">
    <property type="entry name" value="Rep_factorC_C"/>
</dbReference>
<dbReference type="eggNOG" id="KOG0991">
    <property type="taxonomic scope" value="Eukaryota"/>
</dbReference>
<name>D8LPB8_ECTSI</name>
<dbReference type="InParanoid" id="D8LPB8"/>
<keyword evidence="7" id="KW-1185">Reference proteome</keyword>
<dbReference type="CDD" id="cd18140">
    <property type="entry name" value="HLD_clamp_RFC"/>
    <property type="match status" value="1"/>
</dbReference>
<dbReference type="PANTHER" id="PTHR11669">
    <property type="entry name" value="REPLICATION FACTOR C / DNA POLYMERASE III GAMMA-TAU SUBUNIT"/>
    <property type="match status" value="1"/>
</dbReference>
<dbReference type="GO" id="GO:0005524">
    <property type="term" value="F:ATP binding"/>
    <property type="evidence" value="ECO:0007669"/>
    <property type="project" value="UniProtKB-KW"/>
</dbReference>
<dbReference type="Gene3D" id="3.40.50.300">
    <property type="entry name" value="P-loop containing nucleotide triphosphate hydrolases"/>
    <property type="match status" value="1"/>
</dbReference>
<dbReference type="Pfam" id="PF00004">
    <property type="entry name" value="AAA"/>
    <property type="match status" value="1"/>
</dbReference>
<reference evidence="6 7" key="1">
    <citation type="journal article" date="2010" name="Nature">
        <title>The Ectocarpus genome and the independent evolution of multicellularity in brown algae.</title>
        <authorList>
            <person name="Cock J.M."/>
            <person name="Sterck L."/>
            <person name="Rouze P."/>
            <person name="Scornet D."/>
            <person name="Allen A.E."/>
            <person name="Amoutzias G."/>
            <person name="Anthouard V."/>
            <person name="Artiguenave F."/>
            <person name="Aury J.M."/>
            <person name="Badger J.H."/>
            <person name="Beszteri B."/>
            <person name="Billiau K."/>
            <person name="Bonnet E."/>
            <person name="Bothwell J.H."/>
            <person name="Bowler C."/>
            <person name="Boyen C."/>
            <person name="Brownlee C."/>
            <person name="Carrano C.J."/>
            <person name="Charrier B."/>
            <person name="Cho G.Y."/>
            <person name="Coelho S.M."/>
            <person name="Collen J."/>
            <person name="Corre E."/>
            <person name="Da Silva C."/>
            <person name="Delage L."/>
            <person name="Delaroque N."/>
            <person name="Dittami S.M."/>
            <person name="Doulbeau S."/>
            <person name="Elias M."/>
            <person name="Farnham G."/>
            <person name="Gachon C.M."/>
            <person name="Gschloessl B."/>
            <person name="Heesch S."/>
            <person name="Jabbari K."/>
            <person name="Jubin C."/>
            <person name="Kawai H."/>
            <person name="Kimura K."/>
            <person name="Kloareg B."/>
            <person name="Kupper F.C."/>
            <person name="Lang D."/>
            <person name="Le Bail A."/>
            <person name="Leblanc C."/>
            <person name="Lerouge P."/>
            <person name="Lohr M."/>
            <person name="Lopez P.J."/>
            <person name="Martens C."/>
            <person name="Maumus F."/>
            <person name="Michel G."/>
            <person name="Miranda-Saavedra D."/>
            <person name="Morales J."/>
            <person name="Moreau H."/>
            <person name="Motomura T."/>
            <person name="Nagasato C."/>
            <person name="Napoli C.A."/>
            <person name="Nelson D.R."/>
            <person name="Nyvall-Collen P."/>
            <person name="Peters A.F."/>
            <person name="Pommier C."/>
            <person name="Potin P."/>
            <person name="Poulain J."/>
            <person name="Quesneville H."/>
            <person name="Read B."/>
            <person name="Rensing S.A."/>
            <person name="Ritter A."/>
            <person name="Rousvoal S."/>
            <person name="Samanta M."/>
            <person name="Samson G."/>
            <person name="Schroeder D.C."/>
            <person name="Segurens B."/>
            <person name="Strittmatter M."/>
            <person name="Tonon T."/>
            <person name="Tregear J.W."/>
            <person name="Valentin K."/>
            <person name="von Dassow P."/>
            <person name="Yamagishi T."/>
            <person name="Van de Peer Y."/>
            <person name="Wincker P."/>
        </authorList>
    </citation>
    <scope>NUCLEOTIDE SEQUENCE [LARGE SCALE GENOMIC DNA]</scope>
    <source>
        <strain evidence="7">Ec32 / CCAP1310/4</strain>
    </source>
</reference>
<dbReference type="InterPro" id="IPR003593">
    <property type="entry name" value="AAA+_ATPase"/>
</dbReference>
<dbReference type="GO" id="GO:0003677">
    <property type="term" value="F:DNA binding"/>
    <property type="evidence" value="ECO:0007669"/>
    <property type="project" value="InterPro"/>
</dbReference>
<dbReference type="GO" id="GO:0016887">
    <property type="term" value="F:ATP hydrolysis activity"/>
    <property type="evidence" value="ECO:0007669"/>
    <property type="project" value="InterPro"/>
</dbReference>
<proteinExistence type="inferred from homology"/>
<dbReference type="EMBL" id="FN648730">
    <property type="protein sequence ID" value="CBN80389.1"/>
    <property type="molecule type" value="Genomic_DNA"/>
</dbReference>
<dbReference type="SUPFAM" id="SSF52540">
    <property type="entry name" value="P-loop containing nucleoside triphosphate hydrolases"/>
    <property type="match status" value="1"/>
</dbReference>
<dbReference type="STRING" id="2880.D8LPB8"/>
<dbReference type="OrthoDB" id="4199794at2759"/>
<dbReference type="InterPro" id="IPR050238">
    <property type="entry name" value="DNA_Rep/Repair_Clamp_Loader"/>
</dbReference>
<evidence type="ECO:0000256" key="3">
    <source>
        <dbReference type="ARBA" id="ARBA00022741"/>
    </source>
</evidence>
<evidence type="ECO:0000313" key="6">
    <source>
        <dbReference type="EMBL" id="CBN80389.1"/>
    </source>
</evidence>
<evidence type="ECO:0000256" key="1">
    <source>
        <dbReference type="ARBA" id="ARBA00005378"/>
    </source>
</evidence>
<dbReference type="GO" id="GO:0005663">
    <property type="term" value="C:DNA replication factor C complex"/>
    <property type="evidence" value="ECO:0007669"/>
    <property type="project" value="TreeGrafter"/>
</dbReference>
<gene>
    <name evidence="6" type="primary">RFC</name>
    <name evidence="6" type="ORF">Esi_0052_0115</name>
</gene>
<evidence type="ECO:0000256" key="2">
    <source>
        <dbReference type="ARBA" id="ARBA00022705"/>
    </source>
</evidence>
<dbReference type="GO" id="GO:0006281">
    <property type="term" value="P:DNA repair"/>
    <property type="evidence" value="ECO:0007669"/>
    <property type="project" value="TreeGrafter"/>
</dbReference>
<comment type="similarity">
    <text evidence="1">Belongs to the activator 1 small subunits family.</text>
</comment>
<evidence type="ECO:0000256" key="4">
    <source>
        <dbReference type="ARBA" id="ARBA00022840"/>
    </source>
</evidence>
<protein>
    <submittedName>
        <fullName evidence="6">EsV-1-87</fullName>
    </submittedName>
</protein>
<dbReference type="GO" id="GO:0003689">
    <property type="term" value="F:DNA clamp loader activity"/>
    <property type="evidence" value="ECO:0007669"/>
    <property type="project" value="TreeGrafter"/>
</dbReference>
<dbReference type="CDD" id="cd00009">
    <property type="entry name" value="AAA"/>
    <property type="match status" value="1"/>
</dbReference>
<dbReference type="Proteomes" id="UP000002630">
    <property type="component" value="Linkage Group LG16"/>
</dbReference>
<dbReference type="PANTHER" id="PTHR11669:SF5">
    <property type="entry name" value="REPLICATION FACTOR C SUBUNIT 2"/>
    <property type="match status" value="1"/>
</dbReference>
<keyword evidence="2" id="KW-0235">DNA replication</keyword>
<dbReference type="Gene3D" id="1.10.8.60">
    <property type="match status" value="1"/>
</dbReference>
<feature type="domain" description="AAA+ ATPase" evidence="5">
    <location>
        <begin position="53"/>
        <end position="187"/>
    </location>
</feature>
<dbReference type="InterPro" id="IPR027417">
    <property type="entry name" value="P-loop_NTPase"/>
</dbReference>